<reference evidence="9 10" key="1">
    <citation type="submission" date="2019-01" db="EMBL/GenBank/DDBJ databases">
        <title>A draft genome assembly of the solar-powered sea slug Elysia chlorotica.</title>
        <authorList>
            <person name="Cai H."/>
            <person name="Li Q."/>
            <person name="Fang X."/>
            <person name="Li J."/>
            <person name="Curtis N.E."/>
            <person name="Altenburger A."/>
            <person name="Shibata T."/>
            <person name="Feng M."/>
            <person name="Maeda T."/>
            <person name="Schwartz J.A."/>
            <person name="Shigenobu S."/>
            <person name="Lundholm N."/>
            <person name="Nishiyama T."/>
            <person name="Yang H."/>
            <person name="Hasebe M."/>
            <person name="Li S."/>
            <person name="Pierce S.K."/>
            <person name="Wang J."/>
        </authorList>
    </citation>
    <scope>NUCLEOTIDE SEQUENCE [LARGE SCALE GENOMIC DNA]</scope>
    <source>
        <strain evidence="9">EC2010</strain>
        <tissue evidence="9">Whole organism of an adult</tissue>
    </source>
</reference>
<dbReference type="OrthoDB" id="6493944at2759"/>
<feature type="transmembrane region" description="Helical" evidence="8">
    <location>
        <begin position="351"/>
        <end position="371"/>
    </location>
</feature>
<keyword evidence="10" id="KW-1185">Reference proteome</keyword>
<feature type="region of interest" description="Disordered" evidence="7">
    <location>
        <begin position="83"/>
        <end position="133"/>
    </location>
</feature>
<comment type="subcellular location">
    <subcellularLocation>
        <location evidence="1">Membrane</location>
        <topology evidence="1">Multi-pass membrane protein</topology>
    </subcellularLocation>
</comment>
<dbReference type="InterPro" id="IPR031312">
    <property type="entry name" value="Na/sul_symport_CS"/>
</dbReference>
<feature type="transmembrane region" description="Helical" evidence="8">
    <location>
        <begin position="174"/>
        <end position="193"/>
    </location>
</feature>
<dbReference type="InterPro" id="IPR001898">
    <property type="entry name" value="SLC13A/DASS"/>
</dbReference>
<proteinExistence type="inferred from homology"/>
<dbReference type="GO" id="GO:0005886">
    <property type="term" value="C:plasma membrane"/>
    <property type="evidence" value="ECO:0007669"/>
    <property type="project" value="TreeGrafter"/>
</dbReference>
<evidence type="ECO:0008006" key="11">
    <source>
        <dbReference type="Google" id="ProtNLM"/>
    </source>
</evidence>
<comment type="similarity">
    <text evidence="2">Belongs to the SLC13A/DASS transporter (TC 2.A.47) family. NADC subfamily.</text>
</comment>
<dbReference type="Proteomes" id="UP000271974">
    <property type="component" value="Unassembled WGS sequence"/>
</dbReference>
<keyword evidence="3" id="KW-0813">Transport</keyword>
<evidence type="ECO:0000256" key="5">
    <source>
        <dbReference type="ARBA" id="ARBA00022989"/>
    </source>
</evidence>
<dbReference type="Pfam" id="PF00939">
    <property type="entry name" value="Na_sulph_symp"/>
    <property type="match status" value="2"/>
</dbReference>
<accession>A0A3S1BJH0</accession>
<keyword evidence="5 8" id="KW-1133">Transmembrane helix</keyword>
<feature type="transmembrane region" description="Helical" evidence="8">
    <location>
        <begin position="391"/>
        <end position="417"/>
    </location>
</feature>
<evidence type="ECO:0000313" key="10">
    <source>
        <dbReference type="Proteomes" id="UP000271974"/>
    </source>
</evidence>
<evidence type="ECO:0000256" key="2">
    <source>
        <dbReference type="ARBA" id="ARBA00006772"/>
    </source>
</evidence>
<evidence type="ECO:0000256" key="4">
    <source>
        <dbReference type="ARBA" id="ARBA00022692"/>
    </source>
</evidence>
<evidence type="ECO:0000313" key="9">
    <source>
        <dbReference type="EMBL" id="RUS68684.1"/>
    </source>
</evidence>
<feature type="transmembrane region" description="Helical" evidence="8">
    <location>
        <begin position="213"/>
        <end position="233"/>
    </location>
</feature>
<dbReference type="PANTHER" id="PTHR10283">
    <property type="entry name" value="SOLUTE CARRIER FAMILY 13 MEMBER"/>
    <property type="match status" value="1"/>
</dbReference>
<evidence type="ECO:0000256" key="3">
    <source>
        <dbReference type="ARBA" id="ARBA00022448"/>
    </source>
</evidence>
<evidence type="ECO:0000256" key="6">
    <source>
        <dbReference type="ARBA" id="ARBA00023136"/>
    </source>
</evidence>
<comment type="caution">
    <text evidence="9">The sequence shown here is derived from an EMBL/GenBank/DDBJ whole genome shotgun (WGS) entry which is preliminary data.</text>
</comment>
<dbReference type="EMBL" id="RQTK01002106">
    <property type="protein sequence ID" value="RUS68684.1"/>
    <property type="molecule type" value="Genomic_DNA"/>
</dbReference>
<feature type="transmembrane region" description="Helical" evidence="8">
    <location>
        <begin position="311"/>
        <end position="339"/>
    </location>
</feature>
<evidence type="ECO:0000256" key="1">
    <source>
        <dbReference type="ARBA" id="ARBA00004141"/>
    </source>
</evidence>
<dbReference type="AlphaFoldDB" id="A0A3S1BJH0"/>
<feature type="transmembrane region" description="Helical" evidence="8">
    <location>
        <begin position="36"/>
        <end position="53"/>
    </location>
</feature>
<feature type="compositionally biased region" description="Polar residues" evidence="7">
    <location>
        <begin position="95"/>
        <end position="109"/>
    </location>
</feature>
<gene>
    <name evidence="9" type="ORF">EGW08_023554</name>
</gene>
<name>A0A3S1BJH0_ELYCH</name>
<dbReference type="PANTHER" id="PTHR10283:SF82">
    <property type="entry name" value="SOLUTE CARRIER FAMILY 13 MEMBER 2"/>
    <property type="match status" value="1"/>
</dbReference>
<keyword evidence="4 8" id="KW-0812">Transmembrane</keyword>
<organism evidence="9 10">
    <name type="scientific">Elysia chlorotica</name>
    <name type="common">Eastern emerald elysia</name>
    <name type="synonym">Sea slug</name>
    <dbReference type="NCBI Taxonomy" id="188477"/>
    <lineage>
        <taxon>Eukaryota</taxon>
        <taxon>Metazoa</taxon>
        <taxon>Spiralia</taxon>
        <taxon>Lophotrochozoa</taxon>
        <taxon>Mollusca</taxon>
        <taxon>Gastropoda</taxon>
        <taxon>Heterobranchia</taxon>
        <taxon>Euthyneura</taxon>
        <taxon>Panpulmonata</taxon>
        <taxon>Sacoglossa</taxon>
        <taxon>Placobranchoidea</taxon>
        <taxon>Plakobranchidae</taxon>
        <taxon>Elysia</taxon>
    </lineage>
</organism>
<dbReference type="GO" id="GO:0015141">
    <property type="term" value="F:succinate transmembrane transporter activity"/>
    <property type="evidence" value="ECO:0007669"/>
    <property type="project" value="UniProtKB-ARBA"/>
</dbReference>
<dbReference type="STRING" id="188477.A0A3S1BJH0"/>
<evidence type="ECO:0000256" key="7">
    <source>
        <dbReference type="SAM" id="MobiDB-lite"/>
    </source>
</evidence>
<keyword evidence="6 8" id="KW-0472">Membrane</keyword>
<sequence>MLFIGGLLMALAIEYWGLHKRIALRILMLVGSEPMWLMLGLMGATWFLSMWISNTATTSMMVPITEAILQQLQETLELNVLSPPGKNDSKVNGDVDQSTLENNGGTSVPDTEAPTKAENSEQQNGDRSSKGSDPEFDRLCTGMSLCICYSASCGGIGSLTGTNPNLILKENSDLFGEGMVMALFALLVIMWVTRDMGGQVGWGQLFHTAVKDSVPAVLVGILLFVLPSTCPWVKSYSTYAHPEKRNLAGPEREICIRPLLNWQIVHDKFPWQLLFLLGGGFALSGGFDKSGLSDWIGEQFVFFRDWNEWPVLIIICYIAAACTEVTSNTAMSSVLLPIMERLAANIGSHPLIYMFPVCLSTSFAFMLPVATPPNAIVFTYGRVNIADMMKAGAVMNLLAVPCVVLMTKTLGVAVFGFTDIPADFPLNATQLDVISM</sequence>
<protein>
    <recommendedName>
        <fullName evidence="11">Citrate transporter-like domain-containing protein</fullName>
    </recommendedName>
</protein>
<dbReference type="PROSITE" id="PS01271">
    <property type="entry name" value="NA_SULFATE"/>
    <property type="match status" value="1"/>
</dbReference>
<evidence type="ECO:0000256" key="8">
    <source>
        <dbReference type="SAM" id="Phobius"/>
    </source>
</evidence>